<dbReference type="Pfam" id="PF00132">
    <property type="entry name" value="Hexapep"/>
    <property type="match status" value="2"/>
</dbReference>
<evidence type="ECO:0000256" key="4">
    <source>
        <dbReference type="ARBA" id="ARBA00023098"/>
    </source>
</evidence>
<sequence>MKPKHEGKLLHMAKIHETAIVHPGAKIGKNVEIGPYSIIGENVEIGEGTKIGPHVVVEGWTTIGKNNQIFHGASIGLEPQDMKFKGEKSYLFIGDNNIIRENVTIHRGTEEGGGETRIGNNNLIMAYCHVAHDCQLGNHIIMSNATNLAGHVIIEDYVVMSGLTGVHQFVRVGKMAMVGAHSKVVKDVPPYILVDGHPARVNGINVVGLRRNGVDPDLRQEIKRAYKILYRSNLNTSQAIEKMDQELDASEEIEHFLRFLRNAQRGICR</sequence>
<dbReference type="InterPro" id="IPR010137">
    <property type="entry name" value="Lipid_A_LpxA"/>
</dbReference>
<dbReference type="Pfam" id="PF13720">
    <property type="entry name" value="Acetyltransf_11"/>
    <property type="match status" value="1"/>
</dbReference>
<dbReference type="Proteomes" id="UP000000719">
    <property type="component" value="Chromosome"/>
</dbReference>
<keyword evidence="2 6" id="KW-0441">Lipid A biosynthesis</keyword>
<evidence type="ECO:0000259" key="7">
    <source>
        <dbReference type="Pfam" id="PF13720"/>
    </source>
</evidence>
<proteinExistence type="inferred from homology"/>
<dbReference type="PIRSF" id="PIRSF000456">
    <property type="entry name" value="UDP-GlcNAc_acltr"/>
    <property type="match status" value="1"/>
</dbReference>
<dbReference type="UniPathway" id="UPA00359">
    <property type="reaction ID" value="UER00477"/>
</dbReference>
<comment type="pathway">
    <text evidence="6">Glycolipid biosynthesis; lipid IV(A) biosynthesis; lipid IV(A) from (3R)-3-hydroxytetradecanoyl-[acyl-carrier-protein] and UDP-N-acetyl-alpha-D-glucosamine: step 1/6.</text>
</comment>
<name>B8CYY5_HALOH</name>
<keyword evidence="5 6" id="KW-0012">Acyltransferase</keyword>
<dbReference type="Gene3D" id="2.160.10.10">
    <property type="entry name" value="Hexapeptide repeat proteins"/>
    <property type="match status" value="1"/>
</dbReference>
<comment type="subunit">
    <text evidence="6">Homotrimer.</text>
</comment>
<dbReference type="HAMAP" id="MF_00387">
    <property type="entry name" value="LpxA"/>
    <property type="match status" value="1"/>
</dbReference>
<dbReference type="EMBL" id="CP001098">
    <property type="protein sequence ID" value="ACL70504.1"/>
    <property type="molecule type" value="Genomic_DNA"/>
</dbReference>
<keyword evidence="4 6" id="KW-0443">Lipid metabolism</keyword>
<dbReference type="Gene3D" id="1.20.1180.10">
    <property type="entry name" value="Udp N-acetylglucosamine O-acyltransferase, C-terminal domain"/>
    <property type="match status" value="1"/>
</dbReference>
<dbReference type="InterPro" id="IPR037157">
    <property type="entry name" value="Acetyltransf_C_sf"/>
</dbReference>
<dbReference type="NCBIfam" id="TIGR01852">
    <property type="entry name" value="lipid_A_lpxA"/>
    <property type="match status" value="1"/>
</dbReference>
<dbReference type="KEGG" id="hor:Hore_17550"/>
<evidence type="ECO:0000256" key="1">
    <source>
        <dbReference type="ARBA" id="ARBA00022516"/>
    </source>
</evidence>
<dbReference type="NCBIfam" id="NF003657">
    <property type="entry name" value="PRK05289.1"/>
    <property type="match status" value="1"/>
</dbReference>
<accession>B8CYY5</accession>
<reference evidence="8 9" key="1">
    <citation type="journal article" date="2009" name="PLoS ONE">
        <title>Genome analysis of the anaerobic thermohalophilic bacterium Halothermothrix orenii.</title>
        <authorList>
            <person name="Mavromatis K."/>
            <person name="Ivanova N."/>
            <person name="Anderson I."/>
            <person name="Lykidis A."/>
            <person name="Hooper S.D."/>
            <person name="Sun H."/>
            <person name="Kunin V."/>
            <person name="Lapidus A."/>
            <person name="Hugenholtz P."/>
            <person name="Patel B."/>
            <person name="Kyrpides N.C."/>
        </authorList>
    </citation>
    <scope>NUCLEOTIDE SEQUENCE [LARGE SCALE GENOMIC DNA]</scope>
    <source>
        <strain evidence="9">H 168 / OCM 544 / DSM 9562</strain>
    </source>
</reference>
<feature type="domain" description="UDP N-acetylglucosamine O-acyltransferase C-terminal" evidence="7">
    <location>
        <begin position="187"/>
        <end position="268"/>
    </location>
</feature>
<keyword evidence="6" id="KW-0677">Repeat</keyword>
<evidence type="ECO:0000256" key="3">
    <source>
        <dbReference type="ARBA" id="ARBA00022679"/>
    </source>
</evidence>
<dbReference type="STRING" id="373903.Hore_17550"/>
<keyword evidence="3 6" id="KW-0808">Transferase</keyword>
<gene>
    <name evidence="6" type="primary">lpxA</name>
    <name evidence="8" type="ordered locus">Hore_17550</name>
</gene>
<keyword evidence="1 6" id="KW-0444">Lipid biosynthesis</keyword>
<comment type="catalytic activity">
    <reaction evidence="6">
        <text>a (3R)-hydroxyacyl-[ACP] + UDP-N-acetyl-alpha-D-glucosamine = a UDP-3-O-[(3R)-3-hydroxyacyl]-N-acetyl-alpha-D-glucosamine + holo-[ACP]</text>
        <dbReference type="Rhea" id="RHEA:67812"/>
        <dbReference type="Rhea" id="RHEA-COMP:9685"/>
        <dbReference type="Rhea" id="RHEA-COMP:9945"/>
        <dbReference type="ChEBI" id="CHEBI:57705"/>
        <dbReference type="ChEBI" id="CHEBI:64479"/>
        <dbReference type="ChEBI" id="CHEBI:78827"/>
        <dbReference type="ChEBI" id="CHEBI:173225"/>
        <dbReference type="EC" id="2.3.1.129"/>
    </reaction>
</comment>
<dbReference type="InterPro" id="IPR029098">
    <property type="entry name" value="Acetyltransf_C"/>
</dbReference>
<keyword evidence="6" id="KW-0963">Cytoplasm</keyword>
<dbReference type="SUPFAM" id="SSF51161">
    <property type="entry name" value="Trimeric LpxA-like enzymes"/>
    <property type="match status" value="1"/>
</dbReference>
<dbReference type="InterPro" id="IPR001451">
    <property type="entry name" value="Hexapep"/>
</dbReference>
<evidence type="ECO:0000313" key="8">
    <source>
        <dbReference type="EMBL" id="ACL70504.1"/>
    </source>
</evidence>
<comment type="similarity">
    <text evidence="6">Belongs to the transferase hexapeptide repeat family. LpxA subfamily.</text>
</comment>
<organism evidence="8 9">
    <name type="scientific">Halothermothrix orenii (strain H 168 / OCM 544 / DSM 9562)</name>
    <dbReference type="NCBI Taxonomy" id="373903"/>
    <lineage>
        <taxon>Bacteria</taxon>
        <taxon>Bacillati</taxon>
        <taxon>Bacillota</taxon>
        <taxon>Clostridia</taxon>
        <taxon>Halanaerobiales</taxon>
        <taxon>Halothermotrichaceae</taxon>
        <taxon>Halothermothrix</taxon>
    </lineage>
</organism>
<comment type="subcellular location">
    <subcellularLocation>
        <location evidence="6">Cytoplasm</location>
    </subcellularLocation>
</comment>
<comment type="function">
    <text evidence="6">Involved in the biosynthesis of lipid A, a phosphorylated glycolipid that anchors the lipopolysaccharide to the outer membrane of the cell.</text>
</comment>
<evidence type="ECO:0000313" key="9">
    <source>
        <dbReference type="Proteomes" id="UP000000719"/>
    </source>
</evidence>
<dbReference type="GO" id="GO:0009245">
    <property type="term" value="P:lipid A biosynthetic process"/>
    <property type="evidence" value="ECO:0007669"/>
    <property type="project" value="UniProtKB-UniRule"/>
</dbReference>
<protein>
    <recommendedName>
        <fullName evidence="6">Acyl-[acyl-carrier-protein]--UDP-N-acetylglucosamine O-acyltransferase</fullName>
        <shortName evidence="6">UDP-N-acetylglucosamine acyltransferase</shortName>
        <ecNumber evidence="6">2.3.1.129</ecNumber>
    </recommendedName>
</protein>
<dbReference type="EC" id="2.3.1.129" evidence="6"/>
<dbReference type="eggNOG" id="COG1043">
    <property type="taxonomic scope" value="Bacteria"/>
</dbReference>
<evidence type="ECO:0000256" key="6">
    <source>
        <dbReference type="HAMAP-Rule" id="MF_00387"/>
    </source>
</evidence>
<keyword evidence="9" id="KW-1185">Reference proteome</keyword>
<dbReference type="PANTHER" id="PTHR43480:SF1">
    <property type="entry name" value="ACYL-[ACYL-CARRIER-PROTEIN]--UDP-N-ACETYLGLUCOSAMINE O-ACYLTRANSFERASE, MITOCHONDRIAL-RELATED"/>
    <property type="match status" value="1"/>
</dbReference>
<dbReference type="HOGENOM" id="CLU_061249_0_0_9"/>
<dbReference type="AlphaFoldDB" id="B8CYY5"/>
<dbReference type="GO" id="GO:0016020">
    <property type="term" value="C:membrane"/>
    <property type="evidence" value="ECO:0007669"/>
    <property type="project" value="GOC"/>
</dbReference>
<dbReference type="CDD" id="cd03351">
    <property type="entry name" value="LbH_UDP-GlcNAc_AT"/>
    <property type="match status" value="1"/>
</dbReference>
<dbReference type="GO" id="GO:0008780">
    <property type="term" value="F:acyl-[acyl-carrier-protein]-UDP-N-acetylglucosamine O-acyltransferase activity"/>
    <property type="evidence" value="ECO:0007669"/>
    <property type="project" value="UniProtKB-UniRule"/>
</dbReference>
<evidence type="ECO:0000256" key="5">
    <source>
        <dbReference type="ARBA" id="ARBA00023315"/>
    </source>
</evidence>
<dbReference type="PANTHER" id="PTHR43480">
    <property type="entry name" value="ACYL-[ACYL-CARRIER-PROTEIN]--UDP-N-ACETYLGLUCOSAMINE O-ACYLTRANSFERASE"/>
    <property type="match status" value="1"/>
</dbReference>
<dbReference type="GO" id="GO:0005737">
    <property type="term" value="C:cytoplasm"/>
    <property type="evidence" value="ECO:0007669"/>
    <property type="project" value="UniProtKB-SubCell"/>
</dbReference>
<evidence type="ECO:0000256" key="2">
    <source>
        <dbReference type="ARBA" id="ARBA00022556"/>
    </source>
</evidence>
<dbReference type="InterPro" id="IPR011004">
    <property type="entry name" value="Trimer_LpxA-like_sf"/>
</dbReference>